<dbReference type="Gene3D" id="1.10.510.10">
    <property type="entry name" value="Transferase(Phosphotransferase) domain 1"/>
    <property type="match status" value="1"/>
</dbReference>
<keyword evidence="4 9" id="KW-0547">Nucleotide-binding</keyword>
<feature type="compositionally biased region" description="Low complexity" evidence="10">
    <location>
        <begin position="683"/>
        <end position="697"/>
    </location>
</feature>
<dbReference type="SMART" id="SM00220">
    <property type="entry name" value="S_TKc"/>
    <property type="match status" value="1"/>
</dbReference>
<proteinExistence type="inferred from homology"/>
<dbReference type="Gene3D" id="1.10.472.10">
    <property type="entry name" value="Cyclin-like"/>
    <property type="match status" value="2"/>
</dbReference>
<dbReference type="GO" id="GO:0015630">
    <property type="term" value="C:microtubule cytoskeleton"/>
    <property type="evidence" value="ECO:0007669"/>
    <property type="project" value="UniProtKB-ARBA"/>
</dbReference>
<dbReference type="FunFam" id="3.30.200.20:FF:000358">
    <property type="entry name" value="Tau tubulin kinase 2b"/>
    <property type="match status" value="1"/>
</dbReference>
<evidence type="ECO:0000256" key="9">
    <source>
        <dbReference type="PROSITE-ProRule" id="PRU10141"/>
    </source>
</evidence>
<dbReference type="InterPro" id="IPR006671">
    <property type="entry name" value="Cyclin_N"/>
</dbReference>
<dbReference type="OrthoDB" id="25002at2759"/>
<keyword evidence="2" id="KW-0723">Serine/threonine-protein kinase</keyword>
<dbReference type="Pfam" id="PF02984">
    <property type="entry name" value="Cyclin_C"/>
    <property type="match status" value="1"/>
</dbReference>
<dbReference type="EMBL" id="CAJPEX010000323">
    <property type="protein sequence ID" value="CAG0915086.1"/>
    <property type="molecule type" value="Genomic_DNA"/>
</dbReference>
<dbReference type="FunFam" id="1.10.510.10:FF:000481">
    <property type="entry name" value="Asator, isoform D"/>
    <property type="match status" value="1"/>
</dbReference>
<dbReference type="InterPro" id="IPR050235">
    <property type="entry name" value="CK1_Ser-Thr_kinase"/>
</dbReference>
<dbReference type="EC" id="2.7.11.1" evidence="1"/>
<dbReference type="GO" id="GO:0005524">
    <property type="term" value="F:ATP binding"/>
    <property type="evidence" value="ECO:0007669"/>
    <property type="project" value="UniProtKB-UniRule"/>
</dbReference>
<evidence type="ECO:0000256" key="7">
    <source>
        <dbReference type="ARBA" id="ARBA00023127"/>
    </source>
</evidence>
<keyword evidence="13" id="KW-1185">Reference proteome</keyword>
<keyword evidence="7" id="KW-0195">Cyclin</keyword>
<dbReference type="Pfam" id="PF00069">
    <property type="entry name" value="Pkinase"/>
    <property type="match status" value="1"/>
</dbReference>
<feature type="domain" description="Protein kinase" evidence="11">
    <location>
        <begin position="336"/>
        <end position="611"/>
    </location>
</feature>
<dbReference type="PROSITE" id="PS00108">
    <property type="entry name" value="PROTEIN_KINASE_ST"/>
    <property type="match status" value="1"/>
</dbReference>
<dbReference type="SUPFAM" id="SSF47954">
    <property type="entry name" value="Cyclin-like"/>
    <property type="match status" value="2"/>
</dbReference>
<dbReference type="Proteomes" id="UP000678499">
    <property type="component" value="Unassembled WGS sequence"/>
</dbReference>
<dbReference type="InterPro" id="IPR004367">
    <property type="entry name" value="Cyclin_C-dom"/>
</dbReference>
<dbReference type="InterPro" id="IPR011009">
    <property type="entry name" value="Kinase-like_dom_sf"/>
</dbReference>
<evidence type="ECO:0000256" key="3">
    <source>
        <dbReference type="ARBA" id="ARBA00022679"/>
    </source>
</evidence>
<dbReference type="InterPro" id="IPR000719">
    <property type="entry name" value="Prot_kinase_dom"/>
</dbReference>
<accession>A0A7R9GBR8</accession>
<dbReference type="CDD" id="cd14017">
    <property type="entry name" value="STKc_TTBK"/>
    <property type="match status" value="1"/>
</dbReference>
<dbReference type="InterPro" id="IPR017441">
    <property type="entry name" value="Protein_kinase_ATP_BS"/>
</dbReference>
<feature type="region of interest" description="Disordered" evidence="10">
    <location>
        <begin position="653"/>
        <end position="697"/>
    </location>
</feature>
<dbReference type="AlphaFoldDB" id="A0A7R9GBR8"/>
<keyword evidence="5" id="KW-0418">Kinase</keyword>
<evidence type="ECO:0000313" key="13">
    <source>
        <dbReference type="Proteomes" id="UP000678499"/>
    </source>
</evidence>
<evidence type="ECO:0000256" key="1">
    <source>
        <dbReference type="ARBA" id="ARBA00012513"/>
    </source>
</evidence>
<comment type="similarity">
    <text evidence="8">Belongs to the protein kinase superfamily. CK1 Ser/Thr protein kinase family.</text>
</comment>
<dbReference type="SMART" id="SM00385">
    <property type="entry name" value="CYCLIN"/>
    <property type="match status" value="2"/>
</dbReference>
<dbReference type="PROSITE" id="PS00107">
    <property type="entry name" value="PROTEIN_KINASE_ATP"/>
    <property type="match status" value="1"/>
</dbReference>
<gene>
    <name evidence="12" type="ORF">NMOB1V02_LOCUS2744</name>
</gene>
<feature type="region of interest" description="Disordered" evidence="10">
    <location>
        <begin position="294"/>
        <end position="321"/>
    </location>
</feature>
<keyword evidence="6 9" id="KW-0067">ATP-binding</keyword>
<keyword evidence="3" id="KW-0808">Transferase</keyword>
<evidence type="ECO:0000256" key="10">
    <source>
        <dbReference type="SAM" id="MobiDB-lite"/>
    </source>
</evidence>
<evidence type="ECO:0000256" key="6">
    <source>
        <dbReference type="ARBA" id="ARBA00022840"/>
    </source>
</evidence>
<evidence type="ECO:0000256" key="8">
    <source>
        <dbReference type="ARBA" id="ARBA00061588"/>
    </source>
</evidence>
<evidence type="ECO:0000256" key="5">
    <source>
        <dbReference type="ARBA" id="ARBA00022777"/>
    </source>
</evidence>
<dbReference type="InterPro" id="IPR013763">
    <property type="entry name" value="Cyclin-like_dom"/>
</dbReference>
<reference evidence="12" key="1">
    <citation type="submission" date="2020-11" db="EMBL/GenBank/DDBJ databases">
        <authorList>
            <person name="Tran Van P."/>
        </authorList>
    </citation>
    <scope>NUCLEOTIDE SEQUENCE</scope>
</reference>
<dbReference type="PANTHER" id="PTHR11909">
    <property type="entry name" value="CASEIN KINASE-RELATED"/>
    <property type="match status" value="1"/>
</dbReference>
<organism evidence="12">
    <name type="scientific">Notodromas monacha</name>
    <dbReference type="NCBI Taxonomy" id="399045"/>
    <lineage>
        <taxon>Eukaryota</taxon>
        <taxon>Metazoa</taxon>
        <taxon>Ecdysozoa</taxon>
        <taxon>Arthropoda</taxon>
        <taxon>Crustacea</taxon>
        <taxon>Oligostraca</taxon>
        <taxon>Ostracoda</taxon>
        <taxon>Podocopa</taxon>
        <taxon>Podocopida</taxon>
        <taxon>Cypridocopina</taxon>
        <taxon>Cypridoidea</taxon>
        <taxon>Cyprididae</taxon>
        <taxon>Notodromas</taxon>
    </lineage>
</organism>
<feature type="compositionally biased region" description="Polar residues" evidence="10">
    <location>
        <begin position="658"/>
        <end position="676"/>
    </location>
</feature>
<feature type="compositionally biased region" description="Low complexity" evidence="10">
    <location>
        <begin position="299"/>
        <end position="314"/>
    </location>
</feature>
<dbReference type="CDD" id="cd20531">
    <property type="entry name" value="CYCLIN_CCNK_rpt2"/>
    <property type="match status" value="1"/>
</dbReference>
<dbReference type="GO" id="GO:0004674">
    <property type="term" value="F:protein serine/threonine kinase activity"/>
    <property type="evidence" value="ECO:0007669"/>
    <property type="project" value="UniProtKB-KW"/>
</dbReference>
<dbReference type="SUPFAM" id="SSF56112">
    <property type="entry name" value="Protein kinase-like (PK-like)"/>
    <property type="match status" value="1"/>
</dbReference>
<protein>
    <recommendedName>
        <fullName evidence="1">non-specific serine/threonine protein kinase</fullName>
        <ecNumber evidence="1">2.7.11.1</ecNumber>
    </recommendedName>
</protein>
<dbReference type="EMBL" id="OA882360">
    <property type="protein sequence ID" value="CAD7274934.1"/>
    <property type="molecule type" value="Genomic_DNA"/>
</dbReference>
<sequence>MNWYYDLDELRGHTPTILDGHTWKEEEKFRREGAKFLLDLSSKIGLVYSTVATGVVYFHRFYMFQSFDKFPKFVTACSCLFLAGKVEETPKKCRDLIRATRELLKEKTEYEALSTEILNEFGMHPEREIMTMERVLLQTFKFDLQVEHPYQFLLKYVKTFASDQSRLEGLVQMAWTFVNDSLVTTLCMQWEPEIIAMAMIYLAVKLKKMQVKDNWWSQFVSDVSRETLDKICHQLLDVYQSVGHDSSGVSLMFIRAVDSSVSDGDFGADCDHALVGELCAGGTERHVLQLKKKGQSMSNNNNNHPPPQVLHQPPTSKKSDERVNILEPNEVIKERWKVLSKIGSGGFGEIYEAVDLRTSAPVAIKLESARETKQVLNMEVAVLKKLQGRTHVCKFYGCGRNDRFNYVVMELLGRNLAEMRRSQPKGVFSPSTTFRLGMQMLEAIQNVHEIGFLHRDIKPSNFTLGCHPETCRMLFILDFGLARKYTTTDGLVRNPRTTASFRGTVRYASINAHHNKELGRGDDLWSLFYTLVEFINGHLPWRKMKDRKEVGRLKGSYDHAMLIRAFPTDFAKFLAHVRTLTYFDEPDYALLYRVLDKCAKKVGARDADPFDWEEDVSSIGNSIQPIMSTSHAQIYHTLMTGAANLNTEYQMEEELQSDGESNVENKQLQHHISGNTPRGGGTAALNRTNNTNNNAPS</sequence>
<dbReference type="Pfam" id="PF00134">
    <property type="entry name" value="Cyclin_N"/>
    <property type="match status" value="1"/>
</dbReference>
<name>A0A7R9GBR8_9CRUS</name>
<evidence type="ECO:0000256" key="4">
    <source>
        <dbReference type="ARBA" id="ARBA00022741"/>
    </source>
</evidence>
<dbReference type="InterPro" id="IPR047916">
    <property type="entry name" value="TTBK_Asator-like_STKc"/>
</dbReference>
<dbReference type="InterPro" id="IPR008271">
    <property type="entry name" value="Ser/Thr_kinase_AS"/>
</dbReference>
<dbReference type="PROSITE" id="PS50011">
    <property type="entry name" value="PROTEIN_KINASE_DOM"/>
    <property type="match status" value="1"/>
</dbReference>
<feature type="binding site" evidence="9">
    <location>
        <position position="365"/>
    </location>
    <ligand>
        <name>ATP</name>
        <dbReference type="ChEBI" id="CHEBI:30616"/>
    </ligand>
</feature>
<evidence type="ECO:0000256" key="2">
    <source>
        <dbReference type="ARBA" id="ARBA00022527"/>
    </source>
</evidence>
<dbReference type="InterPro" id="IPR036915">
    <property type="entry name" value="Cyclin-like_sf"/>
</dbReference>
<evidence type="ECO:0000313" key="12">
    <source>
        <dbReference type="EMBL" id="CAD7274934.1"/>
    </source>
</evidence>
<evidence type="ECO:0000259" key="11">
    <source>
        <dbReference type="PROSITE" id="PS50011"/>
    </source>
</evidence>